<accession>A0A395JML3</accession>
<dbReference type="InterPro" id="IPR007357">
    <property type="entry name" value="PhrB-like"/>
</dbReference>
<proteinExistence type="predicted"/>
<keyword evidence="2" id="KW-1185">Reference proteome</keyword>
<dbReference type="GO" id="GO:0016829">
    <property type="term" value="F:lyase activity"/>
    <property type="evidence" value="ECO:0007669"/>
    <property type="project" value="UniProtKB-KW"/>
</dbReference>
<dbReference type="InterPro" id="IPR014729">
    <property type="entry name" value="Rossmann-like_a/b/a_fold"/>
</dbReference>
<evidence type="ECO:0000313" key="2">
    <source>
        <dbReference type="Proteomes" id="UP000253083"/>
    </source>
</evidence>
<keyword evidence="1" id="KW-0456">Lyase</keyword>
<dbReference type="Gene3D" id="1.10.10.1710">
    <property type="entry name" value="Deoxyribodipyrimidine photolyase-related"/>
    <property type="match status" value="1"/>
</dbReference>
<dbReference type="InterPro" id="IPR036134">
    <property type="entry name" value="Crypto/Photolyase_FAD-like_sf"/>
</dbReference>
<sequence length="515" mass="59589">MTTKTLRLILGDQLNASHSWYREVDDSVIYVLAELHQEQQYVKHHVQKIVAFFLSMQRFAEALRQAGHQVLLLDLDDTAEFVDLPALLAELCKRHHIDCLEYQRPDEYRLVEQMRSLDVPVASINEVDTEHFYLPFDEIDDYFSADTAVRMETFYRKMRARFDVLMDDAEPLGGQWNFDADNRNKLKQSDLADIPAALLFESNIQPILSRLERHNIEYFGVIDNGLSWPTSRQEARQLLAFFCAHCLPKFGRFQDAMTAKSDSAWSLYHSRLSFALNAKIIDPKTVITKAIEAHRARPDEIDLAQIEGFVRQILGWREFVRGIYWVNMPTYSERNALEASNALPAYFWNGETKMRCMQFSLGQSLEHAYAHHIQRLMVIGNFCLLTGMHPDAVDAWYLGVYIDAIEWVEMPNTRGMCQFSDGGLVASKPYAASGSYINRMSDYCGDCHYAVKKKVGEDACPFNSLYWHFMHRHRDRFGNNPRIGMVYRNLDKMDEALRAETLERAEVLMADLDSL</sequence>
<evidence type="ECO:0000313" key="1">
    <source>
        <dbReference type="EMBL" id="RBP51665.1"/>
    </source>
</evidence>
<dbReference type="PANTHER" id="PTHR38657:SF1">
    <property type="entry name" value="SLR1343 PROTEIN"/>
    <property type="match status" value="1"/>
</dbReference>
<dbReference type="EMBL" id="QNRT01000002">
    <property type="protein sequence ID" value="RBP51665.1"/>
    <property type="molecule type" value="Genomic_DNA"/>
</dbReference>
<dbReference type="SUPFAM" id="SSF48173">
    <property type="entry name" value="Cryptochrome/photolyase FAD-binding domain"/>
    <property type="match status" value="1"/>
</dbReference>
<comment type="caution">
    <text evidence="1">The sequence shown here is derived from an EMBL/GenBank/DDBJ whole genome shotgun (WGS) entry which is preliminary data.</text>
</comment>
<dbReference type="Gene3D" id="3.40.50.620">
    <property type="entry name" value="HUPs"/>
    <property type="match status" value="1"/>
</dbReference>
<name>A0A395JML3_9GAMM</name>
<protein>
    <submittedName>
        <fullName evidence="1">Deoxyribodipyrimidine photolyase-related protein</fullName>
    </submittedName>
</protein>
<dbReference type="AlphaFoldDB" id="A0A395JML3"/>
<gene>
    <name evidence="1" type="ORF">DFR28_1021097</name>
</gene>
<reference evidence="1 2" key="1">
    <citation type="submission" date="2018-06" db="EMBL/GenBank/DDBJ databases">
        <title>Genomic Encyclopedia of Type Strains, Phase IV (KMG-IV): sequencing the most valuable type-strain genomes for metagenomic binning, comparative biology and taxonomic classification.</title>
        <authorList>
            <person name="Goeker M."/>
        </authorList>
    </citation>
    <scope>NUCLEOTIDE SEQUENCE [LARGE SCALE GENOMIC DNA]</scope>
    <source>
        <strain evidence="1 2">DSM 24032</strain>
    </source>
</reference>
<dbReference type="Gene3D" id="1.10.579.10">
    <property type="entry name" value="DNA Cyclobutane Dipyrimidine Photolyase, subunit A, domain 3"/>
    <property type="match status" value="1"/>
</dbReference>
<dbReference type="Pfam" id="PF04244">
    <property type="entry name" value="DPRP"/>
    <property type="match status" value="1"/>
</dbReference>
<dbReference type="OrthoDB" id="5288100at2"/>
<dbReference type="RefSeq" id="WP_113954415.1">
    <property type="nucleotide sequence ID" value="NZ_QNRT01000002.1"/>
</dbReference>
<organism evidence="1 2">
    <name type="scientific">Arenicella xantha</name>
    <dbReference type="NCBI Taxonomy" id="644221"/>
    <lineage>
        <taxon>Bacteria</taxon>
        <taxon>Pseudomonadati</taxon>
        <taxon>Pseudomonadota</taxon>
        <taxon>Gammaproteobacteria</taxon>
        <taxon>Arenicellales</taxon>
        <taxon>Arenicellaceae</taxon>
        <taxon>Arenicella</taxon>
    </lineage>
</organism>
<dbReference type="InterPro" id="IPR052551">
    <property type="entry name" value="UV-DNA_repair_photolyase"/>
</dbReference>
<dbReference type="PANTHER" id="PTHR38657">
    <property type="entry name" value="SLR1343 PROTEIN"/>
    <property type="match status" value="1"/>
</dbReference>
<dbReference type="InParanoid" id="A0A395JML3"/>
<dbReference type="Proteomes" id="UP000253083">
    <property type="component" value="Unassembled WGS sequence"/>
</dbReference>
<dbReference type="Gene3D" id="1.25.40.80">
    <property type="match status" value="1"/>
</dbReference>